<dbReference type="SUPFAM" id="SSF57756">
    <property type="entry name" value="Retrovirus zinc finger-like domains"/>
    <property type="match status" value="1"/>
</dbReference>
<dbReference type="Pfam" id="PF07727">
    <property type="entry name" value="RVT_2"/>
    <property type="match status" value="1"/>
</dbReference>
<organism evidence="4">
    <name type="scientific">Sesamum latifolium</name>
    <dbReference type="NCBI Taxonomy" id="2727402"/>
    <lineage>
        <taxon>Eukaryota</taxon>
        <taxon>Viridiplantae</taxon>
        <taxon>Streptophyta</taxon>
        <taxon>Embryophyta</taxon>
        <taxon>Tracheophyta</taxon>
        <taxon>Spermatophyta</taxon>
        <taxon>Magnoliopsida</taxon>
        <taxon>eudicotyledons</taxon>
        <taxon>Gunneridae</taxon>
        <taxon>Pentapetalae</taxon>
        <taxon>asterids</taxon>
        <taxon>lamiids</taxon>
        <taxon>Lamiales</taxon>
        <taxon>Pedaliaceae</taxon>
        <taxon>Sesamum</taxon>
    </lineage>
</organism>
<dbReference type="EMBL" id="JACGWN010000014">
    <property type="protein sequence ID" value="KAL0405227.1"/>
    <property type="molecule type" value="Genomic_DNA"/>
</dbReference>
<dbReference type="SMART" id="SM00343">
    <property type="entry name" value="ZnF_C2HC"/>
    <property type="match status" value="1"/>
</dbReference>
<evidence type="ECO:0000313" key="4">
    <source>
        <dbReference type="EMBL" id="KAL0405227.1"/>
    </source>
</evidence>
<dbReference type="Gene3D" id="4.10.60.10">
    <property type="entry name" value="Zinc finger, CCHC-type"/>
    <property type="match status" value="1"/>
</dbReference>
<reference evidence="4" key="1">
    <citation type="submission" date="2020-06" db="EMBL/GenBank/DDBJ databases">
        <authorList>
            <person name="Li T."/>
            <person name="Hu X."/>
            <person name="Zhang T."/>
            <person name="Song X."/>
            <person name="Zhang H."/>
            <person name="Dai N."/>
            <person name="Sheng W."/>
            <person name="Hou X."/>
            <person name="Wei L."/>
        </authorList>
    </citation>
    <scope>NUCLEOTIDE SEQUENCE</scope>
    <source>
        <strain evidence="4">KEN1</strain>
        <tissue evidence="4">Leaf</tissue>
    </source>
</reference>
<dbReference type="GO" id="GO:0003676">
    <property type="term" value="F:nucleic acid binding"/>
    <property type="evidence" value="ECO:0007669"/>
    <property type="project" value="InterPro"/>
</dbReference>
<evidence type="ECO:0000256" key="2">
    <source>
        <dbReference type="SAM" id="MobiDB-lite"/>
    </source>
</evidence>
<dbReference type="AlphaFoldDB" id="A0AAW2TKF0"/>
<evidence type="ECO:0000256" key="1">
    <source>
        <dbReference type="PROSITE-ProRule" id="PRU00047"/>
    </source>
</evidence>
<proteinExistence type="predicted"/>
<feature type="region of interest" description="Disordered" evidence="2">
    <location>
        <begin position="105"/>
        <end position="134"/>
    </location>
</feature>
<keyword evidence="1" id="KW-0862">Zinc</keyword>
<sequence>MVCELQKQFEDMEAYDIIIQLKAMFGKTARVERFEIVTAILESMQNDDEPVGPHVLRMIRLFENLESSGVPLGNELATDIILYTLHKGEPKKNILMVQKEKNAFKKEDNKKKKKASGKQGTGKTVAKSTKLKNGPSPDQKCFYCNQGGHWKRNCPKYLTDLKNGSVASTSVGAQEVVSTSVEQTTDVVKPIRRTSRKSNPPKQNPLEGYLVKDGYDIFLLDMDEPTTYKAAMASTDSEKWLIAMKSEMKSMYENKVWNLVDLSKDYDETFSPVAMLKFIRILLAIASYFDYEIWQMDVKTVFLNDYLEEEVYITQSEGFVDPRSPKKVCKLQRSIYGLKQASRSWNLRFDEAIKEFGFLRNPEEACVYKIEWEQHCIFSTVCG</sequence>
<name>A0AAW2TKF0_9LAMI</name>
<protein>
    <recommendedName>
        <fullName evidence="3">CCHC-type domain-containing protein</fullName>
    </recommendedName>
</protein>
<gene>
    <name evidence="4" type="ORF">Slati_3836600</name>
</gene>
<reference evidence="4" key="2">
    <citation type="journal article" date="2024" name="Plant">
        <title>Genomic evolution and insights into agronomic trait innovations of Sesamum species.</title>
        <authorList>
            <person name="Miao H."/>
            <person name="Wang L."/>
            <person name="Qu L."/>
            <person name="Liu H."/>
            <person name="Sun Y."/>
            <person name="Le M."/>
            <person name="Wang Q."/>
            <person name="Wei S."/>
            <person name="Zheng Y."/>
            <person name="Lin W."/>
            <person name="Duan Y."/>
            <person name="Cao H."/>
            <person name="Xiong S."/>
            <person name="Wang X."/>
            <person name="Wei L."/>
            <person name="Li C."/>
            <person name="Ma Q."/>
            <person name="Ju M."/>
            <person name="Zhao R."/>
            <person name="Li G."/>
            <person name="Mu C."/>
            <person name="Tian Q."/>
            <person name="Mei H."/>
            <person name="Zhang T."/>
            <person name="Gao T."/>
            <person name="Zhang H."/>
        </authorList>
    </citation>
    <scope>NUCLEOTIDE SEQUENCE</scope>
    <source>
        <strain evidence="4">KEN1</strain>
    </source>
</reference>
<dbReference type="InterPro" id="IPR001878">
    <property type="entry name" value="Znf_CCHC"/>
</dbReference>
<dbReference type="GO" id="GO:0008270">
    <property type="term" value="F:zinc ion binding"/>
    <property type="evidence" value="ECO:0007669"/>
    <property type="project" value="UniProtKB-KW"/>
</dbReference>
<keyword evidence="1" id="KW-0479">Metal-binding</keyword>
<evidence type="ECO:0000259" key="3">
    <source>
        <dbReference type="PROSITE" id="PS50158"/>
    </source>
</evidence>
<feature type="domain" description="CCHC-type" evidence="3">
    <location>
        <begin position="140"/>
        <end position="156"/>
    </location>
</feature>
<keyword evidence="1" id="KW-0863">Zinc-finger</keyword>
<comment type="caution">
    <text evidence="4">The sequence shown here is derived from an EMBL/GenBank/DDBJ whole genome shotgun (WGS) entry which is preliminary data.</text>
</comment>
<dbReference type="Pfam" id="PF00098">
    <property type="entry name" value="zf-CCHC"/>
    <property type="match status" value="1"/>
</dbReference>
<dbReference type="InterPro" id="IPR036875">
    <property type="entry name" value="Znf_CCHC_sf"/>
</dbReference>
<accession>A0AAW2TKF0</accession>
<dbReference type="PROSITE" id="PS50158">
    <property type="entry name" value="ZF_CCHC"/>
    <property type="match status" value="1"/>
</dbReference>
<dbReference type="InterPro" id="IPR013103">
    <property type="entry name" value="RVT_2"/>
</dbReference>